<evidence type="ECO:0000256" key="5">
    <source>
        <dbReference type="ARBA" id="ARBA00023002"/>
    </source>
</evidence>
<reference evidence="11 12" key="1">
    <citation type="journal article" date="2018" name="BMC Genomics">
        <title>Genomic evidence for intraspecific hybridization in a clonal and extremely halotolerant yeast.</title>
        <authorList>
            <person name="Gostincar C."/>
            <person name="Stajich J.E."/>
            <person name="Zupancic J."/>
            <person name="Zalar P."/>
            <person name="Gunde-Cimerman N."/>
        </authorList>
    </citation>
    <scope>NUCLEOTIDE SEQUENCE [LARGE SCALE GENOMIC DNA]</scope>
    <source>
        <strain evidence="11 12">EXF-2682</strain>
    </source>
</reference>
<gene>
    <name evidence="11" type="ORF">D0863_16308</name>
</gene>
<keyword evidence="9" id="KW-0732">Signal</keyword>
<sequence length="318" mass="34797">MRFTIALASVALPLTISAYPALERDLGDTLSDVGIDVQGLLTSLTPPNPNDPRFTQFQKPGPNDVRSPCPGLNALANHGFIPRNGKDMTLPILIKGLKAGMNMAPDFTIAIGGVGLLSSDSPDTARSFDLNDLDQHNFPIEHDASLSRQDAYFGNDYSFYQPNWDMVLKYYQGKTVTDIPTASHAQRNRVANSRAINPEFVYGPREFVLANGETALYLQTMADPFSGRAKLDYVKMLFEQEKLPYELGWRPSTVPISLLTLGQMVLELSAAAPDPLGEAANVTADSYKVCLFFFVFPFSFAALFLSPLSLLACASSQE</sequence>
<evidence type="ECO:0000256" key="3">
    <source>
        <dbReference type="ARBA" id="ARBA00022617"/>
    </source>
</evidence>
<keyword evidence="2" id="KW-0575">Peroxidase</keyword>
<proteinExistence type="inferred from homology"/>
<keyword evidence="5" id="KW-0560">Oxidoreductase</keyword>
<dbReference type="Gene3D" id="1.10.489.10">
    <property type="entry name" value="Chloroperoxidase-like"/>
    <property type="match status" value="1"/>
</dbReference>
<keyword evidence="8" id="KW-0472">Membrane</keyword>
<dbReference type="GO" id="GO:0046872">
    <property type="term" value="F:metal ion binding"/>
    <property type="evidence" value="ECO:0007669"/>
    <property type="project" value="UniProtKB-KW"/>
</dbReference>
<feature type="transmembrane region" description="Helical" evidence="8">
    <location>
        <begin position="291"/>
        <end position="314"/>
    </location>
</feature>
<comment type="caution">
    <text evidence="11">The sequence shown here is derived from an EMBL/GenBank/DDBJ whole genome shotgun (WGS) entry which is preliminary data.</text>
</comment>
<evidence type="ECO:0000256" key="6">
    <source>
        <dbReference type="ARBA" id="ARBA00023004"/>
    </source>
</evidence>
<comment type="cofactor">
    <cofactor evidence="1">
        <name>heme b</name>
        <dbReference type="ChEBI" id="CHEBI:60344"/>
    </cofactor>
</comment>
<evidence type="ECO:0000256" key="9">
    <source>
        <dbReference type="SAM" id="SignalP"/>
    </source>
</evidence>
<evidence type="ECO:0000313" key="11">
    <source>
        <dbReference type="EMBL" id="RMY43641.1"/>
    </source>
</evidence>
<dbReference type="PROSITE" id="PS51405">
    <property type="entry name" value="HEME_HALOPEROXIDASE"/>
    <property type="match status" value="1"/>
</dbReference>
<evidence type="ECO:0000313" key="12">
    <source>
        <dbReference type="Proteomes" id="UP000269276"/>
    </source>
</evidence>
<keyword evidence="4" id="KW-0479">Metal-binding</keyword>
<evidence type="ECO:0000256" key="1">
    <source>
        <dbReference type="ARBA" id="ARBA00001970"/>
    </source>
</evidence>
<dbReference type="InterPro" id="IPR036851">
    <property type="entry name" value="Chloroperoxidase-like_sf"/>
</dbReference>
<keyword evidence="6" id="KW-0408">Iron</keyword>
<evidence type="ECO:0000256" key="8">
    <source>
        <dbReference type="SAM" id="Phobius"/>
    </source>
</evidence>
<dbReference type="VEuPathDB" id="FungiDB:BTJ68_03444"/>
<dbReference type="Pfam" id="PF01328">
    <property type="entry name" value="Peroxidase_2"/>
    <property type="match status" value="1"/>
</dbReference>
<accession>A0A3M7BV19</accession>
<dbReference type="GO" id="GO:0004601">
    <property type="term" value="F:peroxidase activity"/>
    <property type="evidence" value="ECO:0007669"/>
    <property type="project" value="UniProtKB-KW"/>
</dbReference>
<evidence type="ECO:0000256" key="2">
    <source>
        <dbReference type="ARBA" id="ARBA00022559"/>
    </source>
</evidence>
<feature type="chain" id="PRO_5018181684" description="Heme haloperoxidase family profile domain-containing protein" evidence="9">
    <location>
        <begin position="19"/>
        <end position="318"/>
    </location>
</feature>
<feature type="signal peptide" evidence="9">
    <location>
        <begin position="1"/>
        <end position="18"/>
    </location>
</feature>
<protein>
    <recommendedName>
        <fullName evidence="10">Heme haloperoxidase family profile domain-containing protein</fullName>
    </recommendedName>
</protein>
<dbReference type="Proteomes" id="UP000269276">
    <property type="component" value="Unassembled WGS sequence"/>
</dbReference>
<feature type="domain" description="Heme haloperoxidase family profile" evidence="10">
    <location>
        <begin position="53"/>
        <end position="263"/>
    </location>
</feature>
<dbReference type="PANTHER" id="PTHR33577:SF9">
    <property type="entry name" value="PEROXIDASE STCC"/>
    <property type="match status" value="1"/>
</dbReference>
<dbReference type="OrthoDB" id="407298at2759"/>
<name>A0A3M7BV19_HORWE</name>
<organism evidence="11 12">
    <name type="scientific">Hortaea werneckii</name>
    <name type="common">Black yeast</name>
    <name type="synonym">Cladosporium werneckii</name>
    <dbReference type="NCBI Taxonomy" id="91943"/>
    <lineage>
        <taxon>Eukaryota</taxon>
        <taxon>Fungi</taxon>
        <taxon>Dikarya</taxon>
        <taxon>Ascomycota</taxon>
        <taxon>Pezizomycotina</taxon>
        <taxon>Dothideomycetes</taxon>
        <taxon>Dothideomycetidae</taxon>
        <taxon>Mycosphaerellales</taxon>
        <taxon>Teratosphaeriaceae</taxon>
        <taxon>Hortaea</taxon>
    </lineage>
</organism>
<evidence type="ECO:0000259" key="10">
    <source>
        <dbReference type="PROSITE" id="PS51405"/>
    </source>
</evidence>
<evidence type="ECO:0000256" key="4">
    <source>
        <dbReference type="ARBA" id="ARBA00022723"/>
    </source>
</evidence>
<dbReference type="InterPro" id="IPR000028">
    <property type="entry name" value="Chloroperoxidase"/>
</dbReference>
<evidence type="ECO:0000256" key="7">
    <source>
        <dbReference type="ARBA" id="ARBA00025795"/>
    </source>
</evidence>
<dbReference type="AlphaFoldDB" id="A0A3M7BV19"/>
<dbReference type="EMBL" id="QWIP01001776">
    <property type="protein sequence ID" value="RMY43641.1"/>
    <property type="molecule type" value="Genomic_DNA"/>
</dbReference>
<comment type="similarity">
    <text evidence="7">Belongs to the chloroperoxidase family.</text>
</comment>
<dbReference type="SUPFAM" id="SSF47571">
    <property type="entry name" value="Cloroperoxidase"/>
    <property type="match status" value="1"/>
</dbReference>
<keyword evidence="8" id="KW-0812">Transmembrane</keyword>
<keyword evidence="8" id="KW-1133">Transmembrane helix</keyword>
<keyword evidence="3" id="KW-0349">Heme</keyword>
<feature type="non-terminal residue" evidence="11">
    <location>
        <position position="318"/>
    </location>
</feature>
<dbReference type="PANTHER" id="PTHR33577">
    <property type="entry name" value="STERIGMATOCYSTIN BIOSYNTHESIS PEROXIDASE STCC-RELATED"/>
    <property type="match status" value="1"/>
</dbReference>